<comment type="caution">
    <text evidence="1">The sequence shown here is derived from an EMBL/GenBank/DDBJ whole genome shotgun (WGS) entry which is preliminary data.</text>
</comment>
<keyword evidence="2" id="KW-1185">Reference proteome</keyword>
<feature type="non-terminal residue" evidence="1">
    <location>
        <position position="1"/>
    </location>
</feature>
<dbReference type="EMBL" id="BNCO01000028">
    <property type="protein sequence ID" value="GIL57605.1"/>
    <property type="molecule type" value="Genomic_DNA"/>
</dbReference>
<evidence type="ECO:0000313" key="2">
    <source>
        <dbReference type="Proteomes" id="UP000747399"/>
    </source>
</evidence>
<dbReference type="AlphaFoldDB" id="A0A8J4BBV2"/>
<protein>
    <submittedName>
        <fullName evidence="1">Uncharacterized protein</fullName>
    </submittedName>
</protein>
<dbReference type="Proteomes" id="UP000747399">
    <property type="component" value="Unassembled WGS sequence"/>
</dbReference>
<name>A0A8J4BBV2_9CHLO</name>
<accession>A0A8J4BBV2</accession>
<gene>
    <name evidence="1" type="ORF">Vafri_12798</name>
</gene>
<reference evidence="1" key="1">
    <citation type="journal article" date="2021" name="Proc. Natl. Acad. Sci. U.S.A.">
        <title>Three genomes in the algal genus Volvox reveal the fate of a haploid sex-determining region after a transition to homothallism.</title>
        <authorList>
            <person name="Yamamoto K."/>
            <person name="Hamaji T."/>
            <person name="Kawai-Toyooka H."/>
            <person name="Matsuzaki R."/>
            <person name="Takahashi F."/>
            <person name="Nishimura Y."/>
            <person name="Kawachi M."/>
            <person name="Noguchi H."/>
            <person name="Minakuchi Y."/>
            <person name="Umen J.G."/>
            <person name="Toyoda A."/>
            <person name="Nozaki H."/>
        </authorList>
    </citation>
    <scope>NUCLEOTIDE SEQUENCE</scope>
    <source>
        <strain evidence="1">NIES-3780</strain>
    </source>
</reference>
<sequence>ATAAAAAAEWKELLLGGDANLVSVLTICVQALRCTLPAEGTSRLAKSVAEALSMACRAFPRELFQAVPGSESKEAPQGGDSKDELRARIHSKVLEPLLGDQMDYFLTQCTDSSVH</sequence>
<proteinExistence type="predicted"/>
<organism evidence="1 2">
    <name type="scientific">Volvox africanus</name>
    <dbReference type="NCBI Taxonomy" id="51714"/>
    <lineage>
        <taxon>Eukaryota</taxon>
        <taxon>Viridiplantae</taxon>
        <taxon>Chlorophyta</taxon>
        <taxon>core chlorophytes</taxon>
        <taxon>Chlorophyceae</taxon>
        <taxon>CS clade</taxon>
        <taxon>Chlamydomonadales</taxon>
        <taxon>Volvocaceae</taxon>
        <taxon>Volvox</taxon>
    </lineage>
</organism>
<evidence type="ECO:0000313" key="1">
    <source>
        <dbReference type="EMBL" id="GIL57605.1"/>
    </source>
</evidence>